<organism evidence="2">
    <name type="scientific">bioreactor metagenome</name>
    <dbReference type="NCBI Taxonomy" id="1076179"/>
    <lineage>
        <taxon>unclassified sequences</taxon>
        <taxon>metagenomes</taxon>
        <taxon>ecological metagenomes</taxon>
    </lineage>
</organism>
<keyword evidence="1" id="KW-0472">Membrane</keyword>
<name>A0A645BHH4_9ZZZZ</name>
<dbReference type="EMBL" id="VSSQ01018205">
    <property type="protein sequence ID" value="MPM61194.1"/>
    <property type="molecule type" value="Genomic_DNA"/>
</dbReference>
<gene>
    <name evidence="2" type="ORF">SDC9_108050</name>
</gene>
<keyword evidence="1" id="KW-0812">Transmembrane</keyword>
<evidence type="ECO:0000313" key="2">
    <source>
        <dbReference type="EMBL" id="MPM61194.1"/>
    </source>
</evidence>
<sequence>MAKFFRQDNYNPHLVVEVVKGLYRAHQHRLFANRLKLFRDFSAGSQSFAAGNYNYAEMLFRTHGLYFANILILFMFLVVLMRSNE</sequence>
<proteinExistence type="predicted"/>
<protein>
    <submittedName>
        <fullName evidence="2">Uncharacterized protein</fullName>
    </submittedName>
</protein>
<reference evidence="2" key="1">
    <citation type="submission" date="2019-08" db="EMBL/GenBank/DDBJ databases">
        <authorList>
            <person name="Kucharzyk K."/>
            <person name="Murdoch R.W."/>
            <person name="Higgins S."/>
            <person name="Loffler F."/>
        </authorList>
    </citation>
    <scope>NUCLEOTIDE SEQUENCE</scope>
</reference>
<evidence type="ECO:0000256" key="1">
    <source>
        <dbReference type="SAM" id="Phobius"/>
    </source>
</evidence>
<dbReference type="AlphaFoldDB" id="A0A645BHH4"/>
<comment type="caution">
    <text evidence="2">The sequence shown here is derived from an EMBL/GenBank/DDBJ whole genome shotgun (WGS) entry which is preliminary data.</text>
</comment>
<keyword evidence="1" id="KW-1133">Transmembrane helix</keyword>
<feature type="transmembrane region" description="Helical" evidence="1">
    <location>
        <begin position="63"/>
        <end position="81"/>
    </location>
</feature>
<accession>A0A645BHH4</accession>